<protein>
    <recommendedName>
        <fullName evidence="3">DAC domain-containing protein</fullName>
    </recommendedName>
</protein>
<dbReference type="InterPro" id="IPR036888">
    <property type="entry name" value="DNA_integrity_DisA_N_sf"/>
</dbReference>
<dbReference type="SUPFAM" id="SSF143597">
    <property type="entry name" value="YojJ-like"/>
    <property type="match status" value="1"/>
</dbReference>
<organism evidence="1 2">
    <name type="scientific">Desulfobacca acetoxidans (strain ATCC 700848 / DSM 11109 / ASRB2)</name>
    <dbReference type="NCBI Taxonomy" id="880072"/>
    <lineage>
        <taxon>Bacteria</taxon>
        <taxon>Pseudomonadati</taxon>
        <taxon>Thermodesulfobacteriota</taxon>
        <taxon>Desulfobaccia</taxon>
        <taxon>Desulfobaccales</taxon>
        <taxon>Desulfobaccaceae</taxon>
        <taxon>Desulfobacca</taxon>
    </lineage>
</organism>
<sequence>MPPARPNSQSLNLSRLRHSFLTLVNSPEVSRLLEDITTCSLSREETRFSGWQEPPSKGGVELFPFLTVHTRRHRLELSGTLFPNQEEPETGVLYHLIKIRLGDETHYFNLSTSQSTFLLSPFHCRFISIIFGITWFYTLAFETAAMQQDFFAFAPYSLEEQVIARYLQSLVWIPCATVQLDTQDNPYIGTRLYTSADLKRCEIPGSSKEEGMIRGWRLFKRLLNFSIEGEPIFTGFAFLPSHKSLMHHQKRWSDLLLYHEADQVPLNEGIEAIKQLLLNADGRSTFLSVYQDRIIGVLHLTKGTQQQLTTVRSWRESLLLATISRRGRFNFWLALKGRQNARIPLSLLEYRQGHIQIPLFQDVFWQELERQLRQSCPDCNYPEVLQQLKLLIRGMRANARGGIFLLGLNAARLQEPYIPIENEVRLAQPTPLQHRWSAIILGLAKSDGAIIFNERLEVTHFRVRLKATGLQLPPLRGDELGSGTRHQATREFSAFCPEVLGLCISMDGPVSLYRMGKLISRLY</sequence>
<dbReference type="KEGG" id="dao:Desac_2346"/>
<evidence type="ECO:0008006" key="3">
    <source>
        <dbReference type="Google" id="ProtNLM"/>
    </source>
</evidence>
<dbReference type="EMBL" id="CP002629">
    <property type="protein sequence ID" value="AEB10168.1"/>
    <property type="molecule type" value="Genomic_DNA"/>
</dbReference>
<reference evidence="1 2" key="1">
    <citation type="journal article" date="2011" name="Stand. Genomic Sci.">
        <title>Complete genome sequence of the acetate-degrading sulfate reducer Desulfobacca acetoxidans type strain (ASRB2).</title>
        <authorList>
            <person name="Goker M."/>
            <person name="Teshima H."/>
            <person name="Lapidus A."/>
            <person name="Nolan M."/>
            <person name="Lucas S."/>
            <person name="Hammon N."/>
            <person name="Deshpande S."/>
            <person name="Cheng J.F."/>
            <person name="Tapia R."/>
            <person name="Han C."/>
            <person name="Goodwin L."/>
            <person name="Pitluck S."/>
            <person name="Huntemann M."/>
            <person name="Liolios K."/>
            <person name="Ivanova N."/>
            <person name="Pagani I."/>
            <person name="Mavromatis K."/>
            <person name="Ovchinikova G."/>
            <person name="Pati A."/>
            <person name="Chen A."/>
            <person name="Palaniappan K."/>
            <person name="Land M."/>
            <person name="Hauser L."/>
            <person name="Brambilla E.M."/>
            <person name="Rohde M."/>
            <person name="Spring S."/>
            <person name="Detter J.C."/>
            <person name="Woyke T."/>
            <person name="Bristow J."/>
            <person name="Eisen J.A."/>
            <person name="Markowitz V."/>
            <person name="Hugenholtz P."/>
            <person name="Kyrpides N.C."/>
            <person name="Klenk H.P."/>
        </authorList>
    </citation>
    <scope>NUCLEOTIDE SEQUENCE [LARGE SCALE GENOMIC DNA]</scope>
    <source>
        <strain evidence="2">ATCC 700848 / DSM 11109 / ASRB2</strain>
    </source>
</reference>
<dbReference type="RefSeq" id="WP_013707277.1">
    <property type="nucleotide sequence ID" value="NC_015388.1"/>
</dbReference>
<dbReference type="HOGENOM" id="CLU_520461_0_0_7"/>
<dbReference type="Proteomes" id="UP000000483">
    <property type="component" value="Chromosome"/>
</dbReference>
<dbReference type="STRING" id="880072.Desac_2346"/>
<dbReference type="AlphaFoldDB" id="F2NFP9"/>
<evidence type="ECO:0000313" key="1">
    <source>
        <dbReference type="EMBL" id="AEB10168.1"/>
    </source>
</evidence>
<accession>F2NFP9</accession>
<keyword evidence="2" id="KW-1185">Reference proteome</keyword>
<gene>
    <name evidence="1" type="ordered locus">Desac_2346</name>
</gene>
<proteinExistence type="predicted"/>
<name>F2NFP9_DESAR</name>
<evidence type="ECO:0000313" key="2">
    <source>
        <dbReference type="Proteomes" id="UP000000483"/>
    </source>
</evidence>
<reference evidence="2" key="2">
    <citation type="submission" date="2011-03" db="EMBL/GenBank/DDBJ databases">
        <title>The complete genome of Desulfobacca acetoxidans DSM 11109.</title>
        <authorList>
            <consortium name="US DOE Joint Genome Institute (JGI-PGF)"/>
            <person name="Lucas S."/>
            <person name="Copeland A."/>
            <person name="Lapidus A."/>
            <person name="Bruce D."/>
            <person name="Goodwin L."/>
            <person name="Pitluck S."/>
            <person name="Peters L."/>
            <person name="Kyrpides N."/>
            <person name="Mavromatis K."/>
            <person name="Ivanova N."/>
            <person name="Ovchinnikova G."/>
            <person name="Teshima H."/>
            <person name="Detter J.C."/>
            <person name="Han C."/>
            <person name="Land M."/>
            <person name="Hauser L."/>
            <person name="Markowitz V."/>
            <person name="Cheng J.-F."/>
            <person name="Hugenholtz P."/>
            <person name="Woyke T."/>
            <person name="Wu D."/>
            <person name="Spring S."/>
            <person name="Schueler E."/>
            <person name="Brambilla E."/>
            <person name="Klenk H.-P."/>
            <person name="Eisen J.A."/>
        </authorList>
    </citation>
    <scope>NUCLEOTIDE SEQUENCE [LARGE SCALE GENOMIC DNA]</scope>
    <source>
        <strain evidence="2">ATCC 700848 / DSM 11109 / ASRB2</strain>
    </source>
</reference>